<accession>A0AAE9C6D5</accession>
<protein>
    <submittedName>
        <fullName evidence="2">Uncharacterized protein</fullName>
    </submittedName>
</protein>
<proteinExistence type="predicted"/>
<organism evidence="2 3">
    <name type="scientific">Burkholderia phage BgManors32</name>
    <dbReference type="NCBI Taxonomy" id="2894335"/>
    <lineage>
        <taxon>Viruses</taxon>
        <taxon>Duplodnaviria</taxon>
        <taxon>Heunggongvirae</taxon>
        <taxon>Uroviricota</taxon>
        <taxon>Caudoviricetes</taxon>
        <taxon>Bigmanorsvirus</taxon>
        <taxon>Bigmanorsvirus bgmanors32</taxon>
    </lineage>
</organism>
<sequence>MSTPAHAAPNAIQQRVAIAIVKPRQCGGSVEPVDPLRPLSRGLAARGAVS</sequence>
<keyword evidence="3" id="KW-1185">Reference proteome</keyword>
<feature type="region of interest" description="Disordered" evidence="1">
    <location>
        <begin position="29"/>
        <end position="50"/>
    </location>
</feature>
<dbReference type="RefSeq" id="YP_010668170.1">
    <property type="nucleotide sequence ID" value="NC_070955.1"/>
</dbReference>
<evidence type="ECO:0000313" key="2">
    <source>
        <dbReference type="EMBL" id="UEW68568.1"/>
    </source>
</evidence>
<dbReference type="KEGG" id="vg:77944313"/>
<evidence type="ECO:0000313" key="3">
    <source>
        <dbReference type="Proteomes" id="UP000828188"/>
    </source>
</evidence>
<dbReference type="GeneID" id="77944313"/>
<name>A0AAE9C6D5_9CAUD</name>
<dbReference type="EMBL" id="OK665842">
    <property type="protein sequence ID" value="UEW68568.1"/>
    <property type="molecule type" value="Genomic_DNA"/>
</dbReference>
<evidence type="ECO:0000256" key="1">
    <source>
        <dbReference type="SAM" id="MobiDB-lite"/>
    </source>
</evidence>
<dbReference type="Proteomes" id="UP000828188">
    <property type="component" value="Segment"/>
</dbReference>
<reference evidence="2" key="1">
    <citation type="submission" date="2021-10" db="EMBL/GenBank/DDBJ databases">
        <authorList>
            <person name="Gelman D."/>
            <person name="Alkalay-Oren S."/>
            <person name="Coppenhagen-Glazer S."/>
            <person name="Hazan R."/>
        </authorList>
    </citation>
    <scope>NUCLEOTIDE SEQUENCE</scope>
</reference>